<dbReference type="EMBL" id="OPYN01000055">
    <property type="protein sequence ID" value="SPO59345.1"/>
    <property type="molecule type" value="Genomic_DNA"/>
</dbReference>
<gene>
    <name evidence="1" type="ORF">JV551A3_V1_550007</name>
</gene>
<organism evidence="1 2">
    <name type="scientific">Pseudomonas inefficax</name>
    <dbReference type="NCBI Taxonomy" id="2078786"/>
    <lineage>
        <taxon>Bacteria</taxon>
        <taxon>Pseudomonadati</taxon>
        <taxon>Pseudomonadota</taxon>
        <taxon>Gammaproteobacteria</taxon>
        <taxon>Pseudomonadales</taxon>
        <taxon>Pseudomonadaceae</taxon>
        <taxon>Pseudomonas</taxon>
    </lineage>
</organism>
<keyword evidence="2" id="KW-1185">Reference proteome</keyword>
<dbReference type="AlphaFoldDB" id="A0AAQ1P7Q0"/>
<evidence type="ECO:0000313" key="1">
    <source>
        <dbReference type="EMBL" id="SPO59345.1"/>
    </source>
</evidence>
<accession>A0AAQ1P7Q0</accession>
<reference evidence="1 2" key="1">
    <citation type="submission" date="2018-02" db="EMBL/GenBank/DDBJ databases">
        <authorList>
            <person name="Dubost A."/>
        </authorList>
    </citation>
    <scope>NUCLEOTIDE SEQUENCE [LARGE SCALE GENOMIC DNA]</scope>
    <source>
        <strain evidence="2">JV551A3</strain>
    </source>
</reference>
<evidence type="ECO:0000313" key="2">
    <source>
        <dbReference type="Proteomes" id="UP000294335"/>
    </source>
</evidence>
<dbReference type="Proteomes" id="UP000294335">
    <property type="component" value="Unassembled WGS sequence"/>
</dbReference>
<sequence length="47" mass="5582">MHAVPHPHVFRLRDIEVALTEERRKVITVYAETCIFLMLIRSQAFSR</sequence>
<proteinExistence type="predicted"/>
<comment type="caution">
    <text evidence="1">The sequence shown here is derived from an EMBL/GenBank/DDBJ whole genome shotgun (WGS) entry which is preliminary data.</text>
</comment>
<name>A0AAQ1P7Q0_9PSED</name>
<protein>
    <submittedName>
        <fullName evidence="1">Uncharacterized protein</fullName>
    </submittedName>
</protein>